<name>A0AAP7B6Q6_GARVA</name>
<reference evidence="3 5" key="1">
    <citation type="submission" date="2023-05" db="EMBL/GenBank/DDBJ databases">
        <title>Cataloging the Phylogenetic Diversity of Human Bladder Bacteria.</title>
        <authorList>
            <person name="Du J."/>
        </authorList>
    </citation>
    <scope>NUCLEOTIDE SEQUENCE</scope>
    <source>
        <strain evidence="3">UMB6789</strain>
        <strain evidence="2 5">UMB9230</strain>
    </source>
</reference>
<sequence length="177" mass="20057">MSILDVNKILNDDSMLFAFIGLSLIIACAAFVVLYAAIYKINTKGDSKQKVKNAAHTLNANKQEWRKKIDLVVSQYHENKIEKDQAFAKLAQIARQYVSIMSGENIKSHTLGEISSLRKSWKNTHGADLLRQTIAALYPPEFADSTYNNQAKNTDVDQGARWVLILLESWKTKENKR</sequence>
<comment type="caution">
    <text evidence="3">The sequence shown here is derived from an EMBL/GenBank/DDBJ whole genome shotgun (WGS) entry which is preliminary data.</text>
</comment>
<evidence type="ECO:0000313" key="4">
    <source>
        <dbReference type="Proteomes" id="UP001237784"/>
    </source>
</evidence>
<dbReference type="EMBL" id="JASOME010000001">
    <property type="protein sequence ID" value="MDK7063299.1"/>
    <property type="molecule type" value="Genomic_DNA"/>
</dbReference>
<evidence type="ECO:0000313" key="3">
    <source>
        <dbReference type="EMBL" id="MDK7063299.1"/>
    </source>
</evidence>
<dbReference type="Proteomes" id="UP001237784">
    <property type="component" value="Unassembled WGS sequence"/>
</dbReference>
<accession>A0AAP7B6Q6</accession>
<evidence type="ECO:0000256" key="1">
    <source>
        <dbReference type="SAM" id="Phobius"/>
    </source>
</evidence>
<dbReference type="GeneID" id="45576603"/>
<evidence type="ECO:0000313" key="5">
    <source>
        <dbReference type="Proteomes" id="UP001240561"/>
    </source>
</evidence>
<dbReference type="AlphaFoldDB" id="A0AAP7B6Q6"/>
<keyword evidence="1" id="KW-1133">Transmembrane helix</keyword>
<dbReference type="RefSeq" id="WP_004115388.1">
    <property type="nucleotide sequence ID" value="NZ_CP083172.1"/>
</dbReference>
<protein>
    <submittedName>
        <fullName evidence="3">Uncharacterized protein</fullName>
    </submittedName>
</protein>
<dbReference type="Proteomes" id="UP001240561">
    <property type="component" value="Unassembled WGS sequence"/>
</dbReference>
<keyword evidence="1" id="KW-0472">Membrane</keyword>
<gene>
    <name evidence="2" type="ORF">QP177_01350</name>
    <name evidence="3" type="ORF">QP372_02025</name>
</gene>
<organism evidence="3 4">
    <name type="scientific">Gardnerella vaginalis</name>
    <dbReference type="NCBI Taxonomy" id="2702"/>
    <lineage>
        <taxon>Bacteria</taxon>
        <taxon>Bacillati</taxon>
        <taxon>Actinomycetota</taxon>
        <taxon>Actinomycetes</taxon>
        <taxon>Bifidobacteriales</taxon>
        <taxon>Bifidobacteriaceae</taxon>
        <taxon>Gardnerella</taxon>
    </lineage>
</organism>
<feature type="transmembrane region" description="Helical" evidence="1">
    <location>
        <begin position="15"/>
        <end position="38"/>
    </location>
</feature>
<keyword evidence="1" id="KW-0812">Transmembrane</keyword>
<dbReference type="EMBL" id="JASOGJ010000001">
    <property type="protein sequence ID" value="MDK6695220.1"/>
    <property type="molecule type" value="Genomic_DNA"/>
</dbReference>
<proteinExistence type="predicted"/>
<evidence type="ECO:0000313" key="2">
    <source>
        <dbReference type="EMBL" id="MDK6695220.1"/>
    </source>
</evidence>